<feature type="repeat" description="ANK" evidence="3">
    <location>
        <begin position="338"/>
        <end position="370"/>
    </location>
</feature>
<feature type="repeat" description="ANK" evidence="3">
    <location>
        <begin position="120"/>
        <end position="152"/>
    </location>
</feature>
<feature type="repeat" description="ANK" evidence="3">
    <location>
        <begin position="7"/>
        <end position="39"/>
    </location>
</feature>
<feature type="repeat" description="ANK" evidence="3">
    <location>
        <begin position="220"/>
        <end position="252"/>
    </location>
</feature>
<feature type="repeat" description="ANK" evidence="3">
    <location>
        <begin position="305"/>
        <end position="337"/>
    </location>
</feature>
<dbReference type="InterPro" id="IPR002110">
    <property type="entry name" value="Ankyrin_rpt"/>
</dbReference>
<keyword evidence="5" id="KW-1185">Reference proteome</keyword>
<dbReference type="AlphaFoldDB" id="A0A1I8GBK1"/>
<evidence type="ECO:0000256" key="3">
    <source>
        <dbReference type="PROSITE-ProRule" id="PRU00023"/>
    </source>
</evidence>
<feature type="repeat" description="ANK" evidence="3">
    <location>
        <begin position="371"/>
        <end position="403"/>
    </location>
</feature>
<dbReference type="WBParaSite" id="maker-uti_cns_0001462-snap-gene-0.8-mRNA-1">
    <property type="protein sequence ID" value="maker-uti_cns_0001462-snap-gene-0.8-mRNA-1"/>
    <property type="gene ID" value="maker-uti_cns_0001462-snap-gene-0.8"/>
</dbReference>
<reference evidence="6" key="1">
    <citation type="submission" date="2016-11" db="UniProtKB">
        <authorList>
            <consortium name="WormBaseParasite"/>
        </authorList>
    </citation>
    <scope>IDENTIFICATION</scope>
</reference>
<evidence type="ECO:0000256" key="1">
    <source>
        <dbReference type="ARBA" id="ARBA00022737"/>
    </source>
</evidence>
<keyword evidence="2 3" id="KW-0040">ANK repeat</keyword>
<dbReference type="PANTHER" id="PTHR24198:SF165">
    <property type="entry name" value="ANKYRIN REPEAT-CONTAINING PROTEIN-RELATED"/>
    <property type="match status" value="1"/>
</dbReference>
<feature type="region of interest" description="Disordered" evidence="4">
    <location>
        <begin position="1080"/>
        <end position="1104"/>
    </location>
</feature>
<evidence type="ECO:0000313" key="6">
    <source>
        <dbReference type="WBParaSite" id="maker-uti_cns_0001462-snap-gene-0.8-mRNA-1"/>
    </source>
</evidence>
<protein>
    <submittedName>
        <fullName evidence="6">ANK_REP_REGION domain-containing protein</fullName>
    </submittedName>
</protein>
<dbReference type="Pfam" id="PF00023">
    <property type="entry name" value="Ank"/>
    <property type="match status" value="2"/>
</dbReference>
<feature type="repeat" description="ANK" evidence="3">
    <location>
        <begin position="154"/>
        <end position="186"/>
    </location>
</feature>
<evidence type="ECO:0000313" key="5">
    <source>
        <dbReference type="Proteomes" id="UP000095280"/>
    </source>
</evidence>
<keyword evidence="1" id="KW-0677">Repeat</keyword>
<dbReference type="SUPFAM" id="SSF48403">
    <property type="entry name" value="Ankyrin repeat"/>
    <property type="match status" value="2"/>
</dbReference>
<dbReference type="PRINTS" id="PR01415">
    <property type="entry name" value="ANKYRIN"/>
</dbReference>
<dbReference type="Gene3D" id="1.10.1410.40">
    <property type="match status" value="1"/>
</dbReference>
<feature type="repeat" description="ANK" evidence="3">
    <location>
        <begin position="40"/>
        <end position="66"/>
    </location>
</feature>
<dbReference type="PROSITE" id="PS50088">
    <property type="entry name" value="ANK_REPEAT"/>
    <property type="match status" value="10"/>
</dbReference>
<dbReference type="InterPro" id="IPR036770">
    <property type="entry name" value="Ankyrin_rpt-contain_sf"/>
</dbReference>
<evidence type="ECO:0000256" key="4">
    <source>
        <dbReference type="SAM" id="MobiDB-lite"/>
    </source>
</evidence>
<dbReference type="Gene3D" id="1.25.40.20">
    <property type="entry name" value="Ankyrin repeat-containing domain"/>
    <property type="match status" value="5"/>
</dbReference>
<dbReference type="PANTHER" id="PTHR24198">
    <property type="entry name" value="ANKYRIN REPEAT AND PROTEIN KINASE DOMAIN-CONTAINING PROTEIN"/>
    <property type="match status" value="1"/>
</dbReference>
<name>A0A1I8GBK1_9PLAT</name>
<feature type="repeat" description="ANK" evidence="3">
    <location>
        <begin position="272"/>
        <end position="304"/>
    </location>
</feature>
<feature type="repeat" description="ANK" evidence="3">
    <location>
        <begin position="67"/>
        <end position="99"/>
    </location>
</feature>
<accession>A0A1I8GBK1</accession>
<organism evidence="5 6">
    <name type="scientific">Macrostomum lignano</name>
    <dbReference type="NCBI Taxonomy" id="282301"/>
    <lineage>
        <taxon>Eukaryota</taxon>
        <taxon>Metazoa</taxon>
        <taxon>Spiralia</taxon>
        <taxon>Lophotrochozoa</taxon>
        <taxon>Platyhelminthes</taxon>
        <taxon>Rhabditophora</taxon>
        <taxon>Macrostomorpha</taxon>
        <taxon>Macrostomida</taxon>
        <taxon>Macrostomidae</taxon>
        <taxon>Macrostomum</taxon>
    </lineage>
</organism>
<evidence type="ECO:0000256" key="2">
    <source>
        <dbReference type="ARBA" id="ARBA00023043"/>
    </source>
</evidence>
<sequence length="1119" mass="122126">VNCPSVAGESPLFAAAQNGHQKVVQSLIRAQADVNLGNCDGESPVHIAVRNGHMTVIDTLIKAQADTGNTALHVAIDKGHLMVVRELLKARSDVNLKDNRFGSVPLHVATLYGNLPMRVSGESPLYAASFNGHTRVVSSLLEAKADVSLQEKNDRYSPLYIALQNGHEDVGELLIKAQADVNLQSQFGLSPIYIAALNYSLKAVESLLGGMADVDLQSLDGDTAIHVASQNGHKEMVDALIRAQANVNLSSHNGETPIHCASHNGHAPVKYSGETPLQAAALNGHSEAVKLLIEAGANVNLQRAGGETALYIAANGGYNQIVDSLIKAHAIVDLQQVTGETPLNIASHNGHPKVVELLIKAQADVNLQKDDGCPPIFIASQNGYHEVVDLLIKAQADVNLQTNDGEAALHIASATLCGRSVSHDADGLSNLSNASDFDYGAMSDVEETVLKFVLSAVPPSDAELSLQLHAKLSQSGFLDTRAALQTSVADVLQKILRKRLNNNGIYVVGSYSEGWGNNLKTVDGRTDIESDIDMMRLIAGKLYHPRGVCKCGGAVVQQEFSNGHIVCPGFASNPSEASYGSNLRPAVDHVVASRLCSYPAIAPLLPDRVSKSKIPKPVLRSLQQHIDAFDTSPCHVVHAASPGRGGHELRVSTSFLERLLLRSLNTVQGQMFIALKYLVKKVITHESGYNVKGVKPYHVKTITFRMLEKTSPEEWRPENLVNLTRQSMQMLADSVESSCTPDNIHGQVLSHFFLDDAALYLKGVDNKKASIESTLKNIADTLRTVIDQLPSLLMQFKNSLKPLDESARFYFHPFLILPIVMSNPVSDSSSIEYWEIPDVINSCLLRLSHGIVNASSLASLTELIARLPNCARSAREALKALACLKFGNRHAAAKVIGDCRGHEVSRGIDWPAERSLSEATPEAVWQHLLSCDSAWKFCLRFEQRPQLQFVTGALAECFPLQMGLNSVSFFYMNFDALLWALRLELGTESQNTAAEWIEDVAQREDADEQELLVAEKYCSPDTELKRELDEKIRQLQLRQLARPKPIRSEGPMPCAPAEPDVRVNKLLSLCHSGRRVDKPKYRGFERVGRRSDNPKSEPSTDNQPDVATMIKRGIQAYDV</sequence>
<dbReference type="Proteomes" id="UP000095280">
    <property type="component" value="Unplaced"/>
</dbReference>
<dbReference type="SMART" id="SM00248">
    <property type="entry name" value="ANK"/>
    <property type="match status" value="11"/>
</dbReference>
<feature type="compositionally biased region" description="Basic and acidic residues" evidence="4">
    <location>
        <begin position="1080"/>
        <end position="1095"/>
    </location>
</feature>
<dbReference type="PROSITE" id="PS50297">
    <property type="entry name" value="ANK_REP_REGION"/>
    <property type="match status" value="9"/>
</dbReference>
<dbReference type="Pfam" id="PF12796">
    <property type="entry name" value="Ank_2"/>
    <property type="match status" value="4"/>
</dbReference>
<proteinExistence type="predicted"/>